<keyword evidence="3" id="KW-1185">Reference proteome</keyword>
<dbReference type="PANTHER" id="PTHR30503">
    <property type="entry name" value="INNER MEMBRANE PROTEIN YEDI"/>
    <property type="match status" value="1"/>
</dbReference>
<dbReference type="GO" id="GO:0005886">
    <property type="term" value="C:plasma membrane"/>
    <property type="evidence" value="ECO:0007669"/>
    <property type="project" value="TreeGrafter"/>
</dbReference>
<dbReference type="Proteomes" id="UP000516117">
    <property type="component" value="Chromosome"/>
</dbReference>
<protein>
    <submittedName>
        <fullName evidence="2">DUF808 domain-containing protein</fullName>
    </submittedName>
</protein>
<evidence type="ECO:0000313" key="3">
    <source>
        <dbReference type="Proteomes" id="UP000516117"/>
    </source>
</evidence>
<evidence type="ECO:0000256" key="1">
    <source>
        <dbReference type="SAM" id="Phobius"/>
    </source>
</evidence>
<dbReference type="InterPro" id="IPR008526">
    <property type="entry name" value="YedI"/>
</dbReference>
<dbReference type="AlphaFoldDB" id="A0A7H0H410"/>
<proteinExistence type="predicted"/>
<feature type="transmembrane region" description="Helical" evidence="1">
    <location>
        <begin position="214"/>
        <end position="237"/>
    </location>
</feature>
<name>A0A7H0H410_9ACTN</name>
<dbReference type="KEGG" id="tdf:H9L22_13695"/>
<dbReference type="PIRSF" id="PIRSF016660">
    <property type="entry name" value="YedI"/>
    <property type="match status" value="1"/>
</dbReference>
<feature type="transmembrane region" description="Helical" evidence="1">
    <location>
        <begin position="167"/>
        <end position="193"/>
    </location>
</feature>
<gene>
    <name evidence="2" type="ORF">H9L22_13695</name>
</gene>
<reference evidence="2 3" key="1">
    <citation type="submission" date="2020-08" db="EMBL/GenBank/DDBJ databases">
        <title>Genome sequence of Tessaracoccus defluvii JCM 17540T.</title>
        <authorList>
            <person name="Hyun D.-W."/>
            <person name="Bae J.-W."/>
        </authorList>
    </citation>
    <scope>NUCLEOTIDE SEQUENCE [LARGE SCALE GENOMIC DNA]</scope>
    <source>
        <strain evidence="2 3">JCM 17540</strain>
    </source>
</reference>
<keyword evidence="1" id="KW-0472">Membrane</keyword>
<keyword evidence="1" id="KW-0812">Transmembrane</keyword>
<sequence>MAGGLAALLDDIAAIARAAAASVDDIAAAAAKASTKAVGVVVDDAAVTPQYVSGFTPDRELPVVWKIAKGSIINKVVFILPVIMLLSQFLPWLLTPLLMCGGLYLCFEGAEKLWESLSGHSGSKKAPAVIRGSDYEAAMVKGAITTDFILSAEIMVISLNEIAAENFWMRLVTLIIVAFAITALVYGVVGLIVKMDDVGLKLSQRPATKKLGEGLVKGMPIVLKVLSTVGIAAMLWVGGHILLVGINELGFTPIYDFVHHLEEAAAHAAGGFVGWLVNTFFSAVLGLIVGAVVVAVVHLLPFGKKHDEHADEPTQADAAEAIKAAHIEGPAAE</sequence>
<organism evidence="2 3">
    <name type="scientific">Tessaracoccus defluvii</name>
    <dbReference type="NCBI Taxonomy" id="1285901"/>
    <lineage>
        <taxon>Bacteria</taxon>
        <taxon>Bacillati</taxon>
        <taxon>Actinomycetota</taxon>
        <taxon>Actinomycetes</taxon>
        <taxon>Propionibacteriales</taxon>
        <taxon>Propionibacteriaceae</taxon>
        <taxon>Tessaracoccus</taxon>
    </lineage>
</organism>
<evidence type="ECO:0000313" key="2">
    <source>
        <dbReference type="EMBL" id="QNP55276.1"/>
    </source>
</evidence>
<dbReference type="Pfam" id="PF05661">
    <property type="entry name" value="DUF808"/>
    <property type="match status" value="1"/>
</dbReference>
<feature type="transmembrane region" description="Helical" evidence="1">
    <location>
        <begin position="280"/>
        <end position="300"/>
    </location>
</feature>
<dbReference type="EMBL" id="CP060789">
    <property type="protein sequence ID" value="QNP55276.1"/>
    <property type="molecule type" value="Genomic_DNA"/>
</dbReference>
<dbReference type="PANTHER" id="PTHR30503:SF3">
    <property type="entry name" value="INNER MEMBRANE PROTEIN YEDI"/>
    <property type="match status" value="1"/>
</dbReference>
<accession>A0A7H0H410</accession>
<feature type="transmembrane region" description="Helical" evidence="1">
    <location>
        <begin position="76"/>
        <end position="94"/>
    </location>
</feature>
<keyword evidence="1" id="KW-1133">Transmembrane helix</keyword>
<dbReference type="RefSeq" id="WP_187720412.1">
    <property type="nucleotide sequence ID" value="NZ_BAABBL010000014.1"/>
</dbReference>